<evidence type="ECO:0000313" key="2">
    <source>
        <dbReference type="EMBL" id="MDC4249031.1"/>
    </source>
</evidence>
<accession>A0A9X4B525</accession>
<proteinExistence type="predicted"/>
<dbReference type="EMBL" id="JAMWMK010000034">
    <property type="protein sequence ID" value="MDC4249031.1"/>
    <property type="molecule type" value="Genomic_DNA"/>
</dbReference>
<gene>
    <name evidence="2" type="ORF">M3X98_13540</name>
</gene>
<dbReference type="Proteomes" id="UP001141166">
    <property type="component" value="Unassembled WGS sequence"/>
</dbReference>
<keyword evidence="1" id="KW-0472">Membrane</keyword>
<reference evidence="2" key="1">
    <citation type="submission" date="2022-05" db="EMBL/GenBank/DDBJ databases">
        <title>Draft genome sequences of Clostridium perfringens strains isolated from Peru.</title>
        <authorList>
            <person name="Hurtado R."/>
            <person name="Lima L."/>
            <person name="Sousa T."/>
            <person name="Jaiswal A.K."/>
            <person name="Tiwari S."/>
            <person name="Maturrano L."/>
            <person name="Brenig B."/>
            <person name="Azevedo V."/>
        </authorList>
    </citation>
    <scope>NUCLEOTIDE SEQUENCE</scope>
    <source>
        <strain evidence="2">CP4</strain>
    </source>
</reference>
<evidence type="ECO:0000313" key="3">
    <source>
        <dbReference type="Proteomes" id="UP001141166"/>
    </source>
</evidence>
<keyword evidence="1" id="KW-1133">Transmembrane helix</keyword>
<keyword evidence="1" id="KW-0812">Transmembrane</keyword>
<evidence type="ECO:0000256" key="1">
    <source>
        <dbReference type="SAM" id="Phobius"/>
    </source>
</evidence>
<protein>
    <submittedName>
        <fullName evidence="2">Uncharacterized protein</fullName>
    </submittedName>
</protein>
<dbReference type="AlphaFoldDB" id="A0A9X4B525"/>
<name>A0A9X4B525_ENTFC</name>
<feature type="transmembrane region" description="Helical" evidence="1">
    <location>
        <begin position="6"/>
        <end position="24"/>
    </location>
</feature>
<sequence>MYIYPMVYMTLGIIFLIVSLYLFLKDYKKVVQQQLEKRLLFLNIFSVLCALGTMGMSIIYFFVINNQL</sequence>
<comment type="caution">
    <text evidence="2">The sequence shown here is derived from an EMBL/GenBank/DDBJ whole genome shotgun (WGS) entry which is preliminary data.</text>
</comment>
<dbReference type="RefSeq" id="WP_272471513.1">
    <property type="nucleotide sequence ID" value="NZ_JAMWMK010000034.1"/>
</dbReference>
<feature type="transmembrane region" description="Helical" evidence="1">
    <location>
        <begin position="40"/>
        <end position="63"/>
    </location>
</feature>
<organism evidence="2 3">
    <name type="scientific">Enterococcus faecium</name>
    <name type="common">Streptococcus faecium</name>
    <dbReference type="NCBI Taxonomy" id="1352"/>
    <lineage>
        <taxon>Bacteria</taxon>
        <taxon>Bacillati</taxon>
        <taxon>Bacillota</taxon>
        <taxon>Bacilli</taxon>
        <taxon>Lactobacillales</taxon>
        <taxon>Enterococcaceae</taxon>
        <taxon>Enterococcus</taxon>
    </lineage>
</organism>